<dbReference type="Pfam" id="PF14200">
    <property type="entry name" value="RicinB_lectin_2"/>
    <property type="match status" value="3"/>
</dbReference>
<keyword evidence="4" id="KW-0443">Lipid metabolism</keyword>
<evidence type="ECO:0000259" key="7">
    <source>
        <dbReference type="SMART" id="SM00458"/>
    </source>
</evidence>
<gene>
    <name evidence="8" type="ORF">KGQ19_36535</name>
</gene>
<dbReference type="PANTHER" id="PTHR15172">
    <property type="entry name" value="GALACTOCEREBROSIDASE"/>
    <property type="match status" value="1"/>
</dbReference>
<feature type="chain" id="PRO_5046032248" description="galactosylceramidase" evidence="6">
    <location>
        <begin position="29"/>
        <end position="957"/>
    </location>
</feature>
<reference evidence="8 9" key="1">
    <citation type="submission" date="2020-02" db="EMBL/GenBank/DDBJ databases">
        <title>Acidophilic actinobacteria isolated from forest soil.</title>
        <authorList>
            <person name="Golinska P."/>
        </authorList>
    </citation>
    <scope>NUCLEOTIDE SEQUENCE [LARGE SCALE GENOMIC DNA]</scope>
    <source>
        <strain evidence="8 9">NL8</strain>
    </source>
</reference>
<dbReference type="InterPro" id="IPR035992">
    <property type="entry name" value="Ricin_B-like_lectins"/>
</dbReference>
<comment type="caution">
    <text evidence="8">The sequence shown here is derived from an EMBL/GenBank/DDBJ whole genome shotgun (WGS) entry which is preliminary data.</text>
</comment>
<dbReference type="PANTHER" id="PTHR15172:SF1">
    <property type="entry name" value="GALACTOCEREBROSIDASE"/>
    <property type="match status" value="1"/>
</dbReference>
<evidence type="ECO:0000313" key="8">
    <source>
        <dbReference type="EMBL" id="MBS2552377.1"/>
    </source>
</evidence>
<sequence length="957" mass="100640">MIRHRLRLLAAGCAVLLAAGFLSGGTFAAPAHADVTSITVDGTQSGGTFDGVGALSAGANSRLLFDYPEPQRSQILDYLFKPGYGADLQILKVEVGGDTNSTDGAEPSAQHTANDADYNRGYEWWLMGQAQARDPNIKFVALAWGAPGWVGVDDPANPNPGQPYFWSTDMINYYVDWIEHAKSDHGFTIDSIGGWNERDYDKTWYENFHAALVKAGLSTKIIAADSFDWGIANDLASDPAFSAAVATVGMHYPCGYLSEYTSCQSPAAAQSLKQNLWASENGSEDLNAGPAVARAINRDYIDGKMTAYINWPPVASIYPDQTWSQTGLMLANQPWAGSYQLGSALWATAQTTQFTAPGWHYIDSASGYLSGSGTNGDPHSGSYDTLAAPNGTDYSTIFETLDAPAAQTVTMTVAGGLSTGTVHVWSSDFTTGEYMVQAPDITPSGGTYTLTLRPGRVYSITTTTVQGHGTAVGNARATMALPYSDNFDEYATGKEARYLADQQGAFETVPCAGRSGMCVRQMAQSKPIEWNDDSEPYALLGDVDWTDYTVASDVYFEQAGSAELIARVDAQGGHPADLDGYYVIVGSDGTWSIVKNNVTNGRTTLAGGTVSALGTGSWHYVSLTVQGTTITAALDGTTLGSATDSAYSHGQIGLGTGGYQGAQFDNLTIAPTGQDYGQLWSGVGNANSGKVLEVPGGNTADGTNVDQWTDTGAPWEQWALVGDGSGYVKVVNRNDFSLLEDPGSSAGAGTVLDQAADNGGANQQWQARQNPDGTVTLINRSSSLVAAAAAAGTADGTPVIQWTDLGTSEQAWKLVAAPAPNHTYALVNRGSGLDLEVPGGSTADGTKVDQWADLGDPWERWTVRSVGGGYVELVSPNSGKVLDDTYGSTASGNQLEQWTDIGVGNEHWQLVPAGDGYYRLQNQTSGLVATVSGSGDGAIVVQSAPSGTASEWSFAAS</sequence>
<feature type="domain" description="Ricin B lectin" evidence="7">
    <location>
        <begin position="677"/>
        <end position="815"/>
    </location>
</feature>
<dbReference type="Gene3D" id="2.60.120.560">
    <property type="entry name" value="Exo-inulinase, domain 1"/>
    <property type="match status" value="1"/>
</dbReference>
<dbReference type="SUPFAM" id="SSF51445">
    <property type="entry name" value="(Trans)glycosidases"/>
    <property type="match status" value="1"/>
</dbReference>
<dbReference type="SUPFAM" id="SSF49899">
    <property type="entry name" value="Concanavalin A-like lectins/glucanases"/>
    <property type="match status" value="1"/>
</dbReference>
<comment type="similarity">
    <text evidence="1">Belongs to the glycosyl hydrolase 59 family.</text>
</comment>
<dbReference type="InterPro" id="IPR049162">
    <property type="entry name" value="GH59_C"/>
</dbReference>
<protein>
    <recommendedName>
        <fullName evidence="2">galactosylceramidase</fullName>
        <ecNumber evidence="2">3.2.1.46</ecNumber>
    </recommendedName>
    <alternativeName>
        <fullName evidence="5">Galactosylceramidase</fullName>
    </alternativeName>
</protein>
<dbReference type="InterPro" id="IPR049161">
    <property type="entry name" value="GH59_cat"/>
</dbReference>
<accession>A0ABS5L2B5</accession>
<evidence type="ECO:0000256" key="5">
    <source>
        <dbReference type="ARBA" id="ARBA00033098"/>
    </source>
</evidence>
<evidence type="ECO:0000313" key="9">
    <source>
        <dbReference type="Proteomes" id="UP000730482"/>
    </source>
</evidence>
<dbReference type="PROSITE" id="PS50231">
    <property type="entry name" value="RICIN_B_LECTIN"/>
    <property type="match status" value="2"/>
</dbReference>
<dbReference type="InterPro" id="IPR013785">
    <property type="entry name" value="Aldolase_TIM"/>
</dbReference>
<dbReference type="InterPro" id="IPR001286">
    <property type="entry name" value="Glyco_hydro_59"/>
</dbReference>
<feature type="domain" description="Ricin B lectin" evidence="7">
    <location>
        <begin position="821"/>
        <end position="955"/>
    </location>
</feature>
<dbReference type="CDD" id="cd00161">
    <property type="entry name" value="beta-trefoil_Ricin-like"/>
    <property type="match status" value="2"/>
</dbReference>
<dbReference type="InterPro" id="IPR000772">
    <property type="entry name" value="Ricin_B_lectin"/>
</dbReference>
<organism evidence="8 9">
    <name type="scientific">Catenulispora pinistramenti</name>
    <dbReference type="NCBI Taxonomy" id="2705254"/>
    <lineage>
        <taxon>Bacteria</taxon>
        <taxon>Bacillati</taxon>
        <taxon>Actinomycetota</taxon>
        <taxon>Actinomycetes</taxon>
        <taxon>Catenulisporales</taxon>
        <taxon>Catenulisporaceae</taxon>
        <taxon>Catenulispora</taxon>
    </lineage>
</organism>
<dbReference type="Proteomes" id="UP000730482">
    <property type="component" value="Unassembled WGS sequence"/>
</dbReference>
<dbReference type="RefSeq" id="WP_212017895.1">
    <property type="nucleotide sequence ID" value="NZ_JAAFYZ010000185.1"/>
</dbReference>
<dbReference type="SMART" id="SM00458">
    <property type="entry name" value="RICIN"/>
    <property type="match status" value="2"/>
</dbReference>
<dbReference type="Gene3D" id="3.20.20.80">
    <property type="entry name" value="Glycosidases"/>
    <property type="match status" value="1"/>
</dbReference>
<dbReference type="InterPro" id="IPR013320">
    <property type="entry name" value="ConA-like_dom_sf"/>
</dbReference>
<evidence type="ECO:0000256" key="3">
    <source>
        <dbReference type="ARBA" id="ARBA00022919"/>
    </source>
</evidence>
<dbReference type="Gene3D" id="3.20.20.70">
    <property type="entry name" value="Aldolase class I"/>
    <property type="match status" value="1"/>
</dbReference>
<dbReference type="Pfam" id="PF02057">
    <property type="entry name" value="Glyco_hydro_59"/>
    <property type="match status" value="1"/>
</dbReference>
<dbReference type="EMBL" id="JAAFYZ010000185">
    <property type="protein sequence ID" value="MBS2552377.1"/>
    <property type="molecule type" value="Genomic_DNA"/>
</dbReference>
<keyword evidence="3" id="KW-0746">Sphingolipid metabolism</keyword>
<proteinExistence type="inferred from homology"/>
<evidence type="ECO:0000256" key="2">
    <source>
        <dbReference type="ARBA" id="ARBA00012657"/>
    </source>
</evidence>
<evidence type="ECO:0000256" key="6">
    <source>
        <dbReference type="SAM" id="SignalP"/>
    </source>
</evidence>
<feature type="signal peptide" evidence="6">
    <location>
        <begin position="1"/>
        <end position="28"/>
    </location>
</feature>
<dbReference type="EC" id="3.2.1.46" evidence="2"/>
<keyword evidence="6" id="KW-0732">Signal</keyword>
<evidence type="ECO:0000256" key="4">
    <source>
        <dbReference type="ARBA" id="ARBA00022963"/>
    </source>
</evidence>
<dbReference type="PRINTS" id="PR00850">
    <property type="entry name" value="GLHYDRLASE59"/>
</dbReference>
<dbReference type="Gene3D" id="2.80.10.50">
    <property type="match status" value="2"/>
</dbReference>
<dbReference type="InterPro" id="IPR017853">
    <property type="entry name" value="GH"/>
</dbReference>
<dbReference type="SUPFAM" id="SSF50370">
    <property type="entry name" value="Ricin B-like lectins"/>
    <property type="match status" value="2"/>
</dbReference>
<keyword evidence="4" id="KW-0442">Lipid degradation</keyword>
<dbReference type="Pfam" id="PF21708">
    <property type="entry name" value="Glyco_hydro_59_C"/>
    <property type="match status" value="1"/>
</dbReference>
<evidence type="ECO:0000256" key="1">
    <source>
        <dbReference type="ARBA" id="ARBA00005637"/>
    </source>
</evidence>
<keyword evidence="9" id="KW-1185">Reference proteome</keyword>
<name>A0ABS5L2B5_9ACTN</name>